<dbReference type="Proteomes" id="UP000605361">
    <property type="component" value="Unassembled WGS sequence"/>
</dbReference>
<organism evidence="1 2">
    <name type="scientific">Nonomuraea cypriaca</name>
    <dbReference type="NCBI Taxonomy" id="1187855"/>
    <lineage>
        <taxon>Bacteria</taxon>
        <taxon>Bacillati</taxon>
        <taxon>Actinomycetota</taxon>
        <taxon>Actinomycetes</taxon>
        <taxon>Streptosporangiales</taxon>
        <taxon>Streptosporangiaceae</taxon>
        <taxon>Nonomuraea</taxon>
    </lineage>
</organism>
<evidence type="ECO:0000313" key="1">
    <source>
        <dbReference type="EMBL" id="MBF8187465.1"/>
    </source>
</evidence>
<dbReference type="InterPro" id="IPR011990">
    <property type="entry name" value="TPR-like_helical_dom_sf"/>
</dbReference>
<sequence>MDARAVRDLARTLAQRTYRPSDLSDLYVVLGQTNALMGSIAFDLGNWQAAATLAKSATTYAELAGHSSLQAWALGLQGTLAFWRREPEQSLAYLSRGLAIAPAGVPRYRLLYIASRAYAVQGNKQAIDDALAEARVDFDARDTRPDELNDSVRGEFTFDDARAAACAAAAWLHIGDGEKAASYAERALSSYASLPEERRPFSPTTGATIDLAAAYLISGNHDAAEEKLEVALSLPQEMRNASLAGRLAKVKAMLDERARGKDGRSKVLSSRIHGWLKDTAAKPDVVDEAL</sequence>
<gene>
    <name evidence="1" type="ORF">ITP53_17330</name>
</gene>
<dbReference type="EMBL" id="JADOGI010000046">
    <property type="protein sequence ID" value="MBF8187465.1"/>
    <property type="molecule type" value="Genomic_DNA"/>
</dbReference>
<evidence type="ECO:0000313" key="2">
    <source>
        <dbReference type="Proteomes" id="UP000605361"/>
    </source>
</evidence>
<reference evidence="1" key="1">
    <citation type="submission" date="2020-11" db="EMBL/GenBank/DDBJ databases">
        <title>Whole-genome analyses of Nonomuraea sp. K274.</title>
        <authorList>
            <person name="Veyisoglu A."/>
        </authorList>
    </citation>
    <scope>NUCLEOTIDE SEQUENCE</scope>
    <source>
        <strain evidence="1">K274</strain>
    </source>
</reference>
<accession>A0A931ACE4</accession>
<name>A0A931ACE4_9ACTN</name>
<dbReference type="RefSeq" id="WP_195896429.1">
    <property type="nucleotide sequence ID" value="NZ_JADOGI010000046.1"/>
</dbReference>
<keyword evidence="2" id="KW-1185">Reference proteome</keyword>
<protein>
    <recommendedName>
        <fullName evidence="3">Tetratricopeptide repeat protein</fullName>
    </recommendedName>
</protein>
<evidence type="ECO:0008006" key="3">
    <source>
        <dbReference type="Google" id="ProtNLM"/>
    </source>
</evidence>
<proteinExistence type="predicted"/>
<dbReference type="SUPFAM" id="SSF48452">
    <property type="entry name" value="TPR-like"/>
    <property type="match status" value="1"/>
</dbReference>
<dbReference type="Gene3D" id="1.25.40.10">
    <property type="entry name" value="Tetratricopeptide repeat domain"/>
    <property type="match status" value="1"/>
</dbReference>
<comment type="caution">
    <text evidence="1">The sequence shown here is derived from an EMBL/GenBank/DDBJ whole genome shotgun (WGS) entry which is preliminary data.</text>
</comment>
<dbReference type="AlphaFoldDB" id="A0A931ACE4"/>